<proteinExistence type="inferred from homology"/>
<evidence type="ECO:0000256" key="1">
    <source>
        <dbReference type="ARBA" id="ARBA00001933"/>
    </source>
</evidence>
<dbReference type="InterPro" id="IPR000192">
    <property type="entry name" value="Aminotrans_V_dom"/>
</dbReference>
<comment type="cofactor">
    <cofactor evidence="1">
        <name>pyridoxal 5'-phosphate</name>
        <dbReference type="ChEBI" id="CHEBI:597326"/>
    </cofactor>
</comment>
<dbReference type="GO" id="GO:0051536">
    <property type="term" value="F:iron-sulfur cluster binding"/>
    <property type="evidence" value="ECO:0007669"/>
    <property type="project" value="UniProtKB-KW"/>
</dbReference>
<protein>
    <recommendedName>
        <fullName evidence="7">Aminotransferase class V domain-containing protein</fullName>
    </recommendedName>
</protein>
<dbReference type="PANTHER" id="PTHR11601:SF34">
    <property type="entry name" value="CYSTEINE DESULFURASE"/>
    <property type="match status" value="1"/>
</dbReference>
<accession>A0A382FJT8</accession>
<keyword evidence="5" id="KW-0408">Iron</keyword>
<keyword evidence="6" id="KW-0411">Iron-sulfur</keyword>
<evidence type="ECO:0000313" key="8">
    <source>
        <dbReference type="EMBL" id="SVB62367.1"/>
    </source>
</evidence>
<organism evidence="8">
    <name type="scientific">marine metagenome</name>
    <dbReference type="NCBI Taxonomy" id="408172"/>
    <lineage>
        <taxon>unclassified sequences</taxon>
        <taxon>metagenomes</taxon>
        <taxon>ecological metagenomes</taxon>
    </lineage>
</organism>
<reference evidence="8" key="1">
    <citation type="submission" date="2018-05" db="EMBL/GenBank/DDBJ databases">
        <authorList>
            <person name="Lanie J.A."/>
            <person name="Ng W.-L."/>
            <person name="Kazmierczak K.M."/>
            <person name="Andrzejewski T.M."/>
            <person name="Davidsen T.M."/>
            <person name="Wayne K.J."/>
            <person name="Tettelin H."/>
            <person name="Glass J.I."/>
            <person name="Rusch D."/>
            <person name="Podicherti R."/>
            <person name="Tsui H.-C.T."/>
            <person name="Winkler M.E."/>
        </authorList>
    </citation>
    <scope>NUCLEOTIDE SEQUENCE</scope>
</reference>
<dbReference type="GO" id="GO:0046872">
    <property type="term" value="F:metal ion binding"/>
    <property type="evidence" value="ECO:0007669"/>
    <property type="project" value="UniProtKB-KW"/>
</dbReference>
<dbReference type="AlphaFoldDB" id="A0A382FJT8"/>
<evidence type="ECO:0000259" key="7">
    <source>
        <dbReference type="Pfam" id="PF00266"/>
    </source>
</evidence>
<dbReference type="InterPro" id="IPR015421">
    <property type="entry name" value="PyrdxlP-dep_Trfase_major"/>
</dbReference>
<dbReference type="EMBL" id="UINC01049966">
    <property type="protein sequence ID" value="SVB62367.1"/>
    <property type="molecule type" value="Genomic_DNA"/>
</dbReference>
<gene>
    <name evidence="8" type="ORF">METZ01_LOCUS215221</name>
</gene>
<name>A0A382FJT8_9ZZZZ</name>
<dbReference type="PANTHER" id="PTHR11601">
    <property type="entry name" value="CYSTEINE DESULFURYLASE FAMILY MEMBER"/>
    <property type="match status" value="1"/>
</dbReference>
<dbReference type="Gene3D" id="3.90.1150.10">
    <property type="entry name" value="Aspartate Aminotransferase, domain 1"/>
    <property type="match status" value="1"/>
</dbReference>
<dbReference type="GO" id="GO:0016782">
    <property type="term" value="F:transferase activity, transferring sulphur-containing groups"/>
    <property type="evidence" value="ECO:0007669"/>
    <property type="project" value="UniProtKB-ARBA"/>
</dbReference>
<dbReference type="InterPro" id="IPR015424">
    <property type="entry name" value="PyrdxlP-dep_Trfase"/>
</dbReference>
<dbReference type="InterPro" id="IPR015422">
    <property type="entry name" value="PyrdxlP-dep_Trfase_small"/>
</dbReference>
<dbReference type="Gene3D" id="3.40.640.10">
    <property type="entry name" value="Type I PLP-dependent aspartate aminotransferase-like (Major domain)"/>
    <property type="match status" value="1"/>
</dbReference>
<evidence type="ECO:0000256" key="3">
    <source>
        <dbReference type="ARBA" id="ARBA00022723"/>
    </source>
</evidence>
<feature type="domain" description="Aminotransferase class V" evidence="7">
    <location>
        <begin position="3"/>
        <end position="250"/>
    </location>
</feature>
<dbReference type="Pfam" id="PF00266">
    <property type="entry name" value="Aminotran_5"/>
    <property type="match status" value="1"/>
</dbReference>
<dbReference type="FunFam" id="3.40.640.10:FF:000084">
    <property type="entry name" value="IscS-like cysteine desulfurase"/>
    <property type="match status" value="1"/>
</dbReference>
<dbReference type="SUPFAM" id="SSF53383">
    <property type="entry name" value="PLP-dependent transferases"/>
    <property type="match status" value="1"/>
</dbReference>
<evidence type="ECO:0000256" key="2">
    <source>
        <dbReference type="ARBA" id="ARBA00006490"/>
    </source>
</evidence>
<evidence type="ECO:0000256" key="5">
    <source>
        <dbReference type="ARBA" id="ARBA00023004"/>
    </source>
</evidence>
<evidence type="ECO:0000256" key="4">
    <source>
        <dbReference type="ARBA" id="ARBA00022898"/>
    </source>
</evidence>
<sequence length="255" mass="27426">MHFFDHIAATPLDPRVFEAMRPFFGFSFGSTLSLHRRGEAARQAVETARGQVAALIGASSEEVVFTSNGTEASNMAIKGMARAYEKRGRHIIVSSIEHQSVLYPTKTMERQGFEVTQLPVDRCGLVDPGDVQRALRDDTILISVMHASDEIGTVQPLRDICTLAHEQDIPVHSDAVCAAGVIPVDVMNLEVDALTLSPQHMSGPTGVGALYIRDGVRIRPLLEGGVQEGGRRGGHENIPAIAGFGVAAELACTEM</sequence>
<evidence type="ECO:0000256" key="6">
    <source>
        <dbReference type="ARBA" id="ARBA00023014"/>
    </source>
</evidence>
<comment type="similarity">
    <text evidence="2">Belongs to the class-V pyridoxal-phosphate-dependent aminotransferase family. NifS/IscS subfamily.</text>
</comment>
<keyword evidence="4" id="KW-0663">Pyridoxal phosphate</keyword>
<keyword evidence="3" id="KW-0479">Metal-binding</keyword>
<feature type="non-terminal residue" evidence="8">
    <location>
        <position position="255"/>
    </location>
</feature>